<dbReference type="GO" id="GO:0005096">
    <property type="term" value="F:GTPase activator activity"/>
    <property type="evidence" value="ECO:0007669"/>
    <property type="project" value="TreeGrafter"/>
</dbReference>
<evidence type="ECO:0000313" key="16">
    <source>
        <dbReference type="Proteomes" id="UP000015354"/>
    </source>
</evidence>
<evidence type="ECO:0000256" key="9">
    <source>
        <dbReference type="RuleBase" id="RU365030"/>
    </source>
</evidence>
<dbReference type="GO" id="GO:0008270">
    <property type="term" value="F:zinc ion binding"/>
    <property type="evidence" value="ECO:0007669"/>
    <property type="project" value="InterPro"/>
</dbReference>
<evidence type="ECO:0000256" key="6">
    <source>
        <dbReference type="ARBA" id="ARBA00022927"/>
    </source>
</evidence>
<evidence type="ECO:0000256" key="3">
    <source>
        <dbReference type="ARBA" id="ARBA00022824"/>
    </source>
</evidence>
<feature type="domain" description="Sec23/Sec24 trunk" evidence="12">
    <location>
        <begin position="89"/>
        <end position="326"/>
    </location>
</feature>
<evidence type="ECO:0000259" key="14">
    <source>
        <dbReference type="Pfam" id="PF08033"/>
    </source>
</evidence>
<dbReference type="SUPFAM" id="SSF81995">
    <property type="entry name" value="beta-sandwich domain of Sec23/24"/>
    <property type="match status" value="1"/>
</dbReference>
<dbReference type="SUPFAM" id="SSF81811">
    <property type="entry name" value="Helical domain of Sec23/24"/>
    <property type="match status" value="1"/>
</dbReference>
<feature type="domain" description="Sec23/Sec24 beta-sandwich" evidence="14">
    <location>
        <begin position="347"/>
        <end position="445"/>
    </location>
</feature>
<keyword evidence="3 9" id="KW-0256">Endoplasmic reticulum</keyword>
<dbReference type="SUPFAM" id="SSF82919">
    <property type="entry name" value="Zn-finger domain of Sec23/24"/>
    <property type="match status" value="1"/>
</dbReference>
<keyword evidence="2 9" id="KW-0479">Metal-binding</keyword>
<evidence type="ECO:0000259" key="11">
    <source>
        <dbReference type="Pfam" id="PF04810"/>
    </source>
</evidence>
<evidence type="ECO:0000256" key="5">
    <source>
        <dbReference type="ARBA" id="ARBA00022892"/>
    </source>
</evidence>
<keyword evidence="4 9" id="KW-0862">Zinc</keyword>
<dbReference type="Gene3D" id="3.40.50.410">
    <property type="entry name" value="von Willebrand factor, type A domain"/>
    <property type="match status" value="1"/>
</dbReference>
<evidence type="ECO:0000259" key="13">
    <source>
        <dbReference type="Pfam" id="PF04815"/>
    </source>
</evidence>
<dbReference type="InterPro" id="IPR036465">
    <property type="entry name" value="vWFA_dom_sf"/>
</dbReference>
<dbReference type="FunFam" id="3.40.50.410:FF:000043">
    <property type="entry name" value="Protein transport protein SEC23"/>
    <property type="match status" value="1"/>
</dbReference>
<dbReference type="GO" id="GO:0030127">
    <property type="term" value="C:COPII vesicle coat"/>
    <property type="evidence" value="ECO:0007669"/>
    <property type="project" value="InterPro"/>
</dbReference>
<dbReference type="GO" id="GO:0090110">
    <property type="term" value="P:COPII-coated vesicle cargo loading"/>
    <property type="evidence" value="ECO:0007669"/>
    <property type="project" value="TreeGrafter"/>
</dbReference>
<evidence type="ECO:0000259" key="12">
    <source>
        <dbReference type="Pfam" id="PF04811"/>
    </source>
</evidence>
<dbReference type="Gene3D" id="2.30.30.380">
    <property type="entry name" value="Zn-finger domain of Sec23/24"/>
    <property type="match status" value="1"/>
</dbReference>
<dbReference type="InterPro" id="IPR037364">
    <property type="entry name" value="Sec23"/>
</dbReference>
<dbReference type="InterPro" id="IPR006896">
    <property type="entry name" value="Sec23/24_trunk_dom"/>
</dbReference>
<dbReference type="Pfam" id="PF08033">
    <property type="entry name" value="Sec23_BS"/>
    <property type="match status" value="1"/>
</dbReference>
<comment type="function">
    <text evidence="9">Component of the coat protein complex II (COPII) which promotes the formation of transport vesicles from the endoplasmic reticulum (ER). The coat has two main functions, the physical deformation of the endoplasmic reticulum membrane into vesicles and the selection of cargo molecules.</text>
</comment>
<organism evidence="15 16">
    <name type="scientific">Strigomonas culicis</name>
    <dbReference type="NCBI Taxonomy" id="28005"/>
    <lineage>
        <taxon>Eukaryota</taxon>
        <taxon>Discoba</taxon>
        <taxon>Euglenozoa</taxon>
        <taxon>Kinetoplastea</taxon>
        <taxon>Metakinetoplastina</taxon>
        <taxon>Trypanosomatida</taxon>
        <taxon>Trypanosomatidae</taxon>
        <taxon>Strigomonadinae</taxon>
        <taxon>Strigomonas</taxon>
    </lineage>
</organism>
<feature type="domain" description="Gelsolin-like" evidence="10">
    <location>
        <begin position="575"/>
        <end position="655"/>
    </location>
</feature>
<dbReference type="Pfam" id="PF04811">
    <property type="entry name" value="Sec23_trunk"/>
    <property type="match status" value="1"/>
</dbReference>
<keyword evidence="5 9" id="KW-0931">ER-Golgi transport</keyword>
<dbReference type="SUPFAM" id="SSF53300">
    <property type="entry name" value="vWA-like"/>
    <property type="match status" value="1"/>
</dbReference>
<dbReference type="InterPro" id="IPR012990">
    <property type="entry name" value="Beta-sandwich_Sec23_24"/>
</dbReference>
<accession>S9UAG8</accession>
<dbReference type="GO" id="GO:0005789">
    <property type="term" value="C:endoplasmic reticulum membrane"/>
    <property type="evidence" value="ECO:0007669"/>
    <property type="project" value="UniProtKB-SubCell"/>
</dbReference>
<comment type="similarity">
    <text evidence="9">Belongs to the SEC23/SEC24 family. SEC23 subfamily.</text>
</comment>
<dbReference type="GO" id="GO:0070971">
    <property type="term" value="C:endoplasmic reticulum exit site"/>
    <property type="evidence" value="ECO:0007669"/>
    <property type="project" value="TreeGrafter"/>
</dbReference>
<keyword evidence="8 9" id="KW-0968">Cytoplasmic vesicle</keyword>
<dbReference type="InterPro" id="IPR036180">
    <property type="entry name" value="Gelsolin-like_dom_sf"/>
</dbReference>
<dbReference type="InterPro" id="IPR036175">
    <property type="entry name" value="Sec23/24_helical_dom_sf"/>
</dbReference>
<dbReference type="InterPro" id="IPR029006">
    <property type="entry name" value="ADF-H/Gelsolin-like_dom_sf"/>
</dbReference>
<protein>
    <recommendedName>
        <fullName evidence="9">Protein transport protein SEC23</fullName>
    </recommendedName>
</protein>
<reference evidence="15 16" key="1">
    <citation type="journal article" date="2013" name="PLoS ONE">
        <title>Predicting the Proteins of Angomonas deanei, Strigomonas culicis and Their Respective Endosymbionts Reveals New Aspects of the Trypanosomatidae Family.</title>
        <authorList>
            <person name="Motta M.C."/>
            <person name="Martins A.C."/>
            <person name="de Souza S.S."/>
            <person name="Catta-Preta C.M."/>
            <person name="Silva R."/>
            <person name="Klein C.C."/>
            <person name="de Almeida L.G."/>
            <person name="de Lima Cunha O."/>
            <person name="Ciapina L.P."/>
            <person name="Brocchi M."/>
            <person name="Colabardini A.C."/>
            <person name="de Araujo Lima B."/>
            <person name="Machado C.R."/>
            <person name="de Almeida Soares C.M."/>
            <person name="Probst C.M."/>
            <person name="de Menezes C.B."/>
            <person name="Thompson C.E."/>
            <person name="Bartholomeu D.C."/>
            <person name="Gradia D.F."/>
            <person name="Pavoni D.P."/>
            <person name="Grisard E.C."/>
            <person name="Fantinatti-Garboggini F."/>
            <person name="Marchini F.K."/>
            <person name="Rodrigues-Luiz G.F."/>
            <person name="Wagner G."/>
            <person name="Goldman G.H."/>
            <person name="Fietto J.L."/>
            <person name="Elias M.C."/>
            <person name="Goldman M.H."/>
            <person name="Sagot M.F."/>
            <person name="Pereira M."/>
            <person name="Stoco P.H."/>
            <person name="de Mendonca-Neto R.P."/>
            <person name="Teixeira S.M."/>
            <person name="Maciel T.E."/>
            <person name="de Oliveira Mendes T.A."/>
            <person name="Urmenyi T.P."/>
            <person name="de Souza W."/>
            <person name="Schenkman S."/>
            <person name="de Vasconcelos A.T."/>
        </authorList>
    </citation>
    <scope>NUCLEOTIDE SEQUENCE [LARGE SCALE GENOMIC DNA]</scope>
</reference>
<evidence type="ECO:0000256" key="8">
    <source>
        <dbReference type="ARBA" id="ARBA00023329"/>
    </source>
</evidence>
<sequence length="708" mass="77760">MVIPLGCMYTPLAAPCVELHHEPVACRACGGIYNPYTVADTRLQTATCPFCAQRGGQHPHMAAYGQQLPPELCAGNETIEYVTPAPQRQPPTFVFVVDTCIDTESEIDGLKEFLLLAMQKLPEYANVAFVTFGATVQLHEITGATAYARAFVLRGANTTAEELLKMVPQLKLCVAPWAACRDHMAAIVHNLVRDLWPVPKGHRPLRCTGAALSAAASLLQNVSPNTGSCILTFLSGVCTTGPGIVVDTDREKMIRSHADIRDGTSAASNWSASNAFFDKLMQRIVHQGHSLSVFTASLDQMGVAEMKSCIQASGGVVLSSESWLHEPFRISLEQFFARREDGALQMALNATMDVITSPTWKVLGVIGQCVGTGKKSTSVADYEIGLGGTCQWTTCMLDRHSSFAVYFDTAPAPPSLGPTQMRYVQIITRYEIGAETRTRVSTLTVEQRDGLAPAQMGAAFDQEAAAVLLARQAVHKTDSTPLFDVLRWLDRTVVRLVSRFGSYTPNVPTSLQLPECFVYFPAFMYHLRRSGYLHVFNYSPDESTILRLQLLKSSVPDSIIQIQPTLYSYSLDAAPVPVPLDSTAVKPDNVLLLDTFFEVLIHYGATIAEWKRAGYAEQEDYAYFREFLEVPLQDAQALAASRYPTPRLIDVCQNDPDSRILYNRINPSKSYADADAQAYGSHEGELVYTDDASLQVFMGHLKKLAVAQ</sequence>
<name>S9UAG8_9TRYP</name>
<keyword evidence="6 9" id="KW-0653">Protein transport</keyword>
<evidence type="ECO:0000256" key="7">
    <source>
        <dbReference type="ARBA" id="ARBA00023136"/>
    </source>
</evidence>
<dbReference type="Pfam" id="PF04815">
    <property type="entry name" value="Sec23_helical"/>
    <property type="match status" value="1"/>
</dbReference>
<dbReference type="EMBL" id="ATMH01005561">
    <property type="protein sequence ID" value="EPY27777.1"/>
    <property type="molecule type" value="Genomic_DNA"/>
</dbReference>
<dbReference type="Pfam" id="PF00626">
    <property type="entry name" value="Gelsolin"/>
    <property type="match status" value="1"/>
</dbReference>
<keyword evidence="7 9" id="KW-0472">Membrane</keyword>
<proteinExistence type="inferred from homology"/>
<evidence type="ECO:0000256" key="4">
    <source>
        <dbReference type="ARBA" id="ARBA00022833"/>
    </source>
</evidence>
<dbReference type="Pfam" id="PF04810">
    <property type="entry name" value="zf-Sec23_Sec24"/>
    <property type="match status" value="1"/>
</dbReference>
<dbReference type="SUPFAM" id="SSF82754">
    <property type="entry name" value="C-terminal, gelsolin-like domain of Sec23/24"/>
    <property type="match status" value="1"/>
</dbReference>
<comment type="subcellular location">
    <subcellularLocation>
        <location evidence="9">Cytoplasmic vesicle</location>
        <location evidence="9">COPII-coated vesicle membrane</location>
        <topology evidence="9">Peripheral membrane protein</topology>
        <orientation evidence="9">Cytoplasmic side</orientation>
    </subcellularLocation>
    <subcellularLocation>
        <location evidence="9">Endoplasmic reticulum membrane</location>
        <topology evidence="9">Peripheral membrane protein</topology>
        <orientation evidence="9">Cytoplasmic side</orientation>
    </subcellularLocation>
</comment>
<dbReference type="PANTHER" id="PTHR11141">
    <property type="entry name" value="PROTEIN TRANSPORT PROTEIN SEC23"/>
    <property type="match status" value="1"/>
</dbReference>
<dbReference type="InterPro" id="IPR007123">
    <property type="entry name" value="Gelsolin-like_dom"/>
</dbReference>
<dbReference type="InterPro" id="IPR036174">
    <property type="entry name" value="Znf_Sec23_Sec24_sf"/>
</dbReference>
<dbReference type="AlphaFoldDB" id="S9UAG8"/>
<evidence type="ECO:0000313" key="15">
    <source>
        <dbReference type="EMBL" id="EPY27777.1"/>
    </source>
</evidence>
<dbReference type="PANTHER" id="PTHR11141:SF33">
    <property type="entry name" value="PROTEIN TRANSPORT PROTEIN SEC23"/>
    <property type="match status" value="1"/>
</dbReference>
<dbReference type="Gene3D" id="2.60.40.1670">
    <property type="entry name" value="beta-sandwich domain of Sec23/24"/>
    <property type="match status" value="1"/>
</dbReference>
<dbReference type="InterPro" id="IPR006895">
    <property type="entry name" value="Znf_Sec23_Sec24"/>
</dbReference>
<dbReference type="OrthoDB" id="10256289at2759"/>
<keyword evidence="9" id="KW-0963">Cytoplasm</keyword>
<feature type="domain" description="Zinc finger Sec23/Sec24-type" evidence="11">
    <location>
        <begin position="23"/>
        <end position="54"/>
    </location>
</feature>
<dbReference type="Proteomes" id="UP000015354">
    <property type="component" value="Unassembled WGS sequence"/>
</dbReference>
<evidence type="ECO:0000256" key="2">
    <source>
        <dbReference type="ARBA" id="ARBA00022723"/>
    </source>
</evidence>
<comment type="caution">
    <text evidence="15">The sequence shown here is derived from an EMBL/GenBank/DDBJ whole genome shotgun (WGS) entry which is preliminary data.</text>
</comment>
<feature type="domain" description="Sec23/Sec24 helical" evidence="13">
    <location>
        <begin position="461"/>
        <end position="559"/>
    </location>
</feature>
<dbReference type="Gene3D" id="1.20.120.730">
    <property type="entry name" value="Sec23/Sec24 helical domain"/>
    <property type="match status" value="1"/>
</dbReference>
<dbReference type="GO" id="GO:0006886">
    <property type="term" value="P:intracellular protein transport"/>
    <property type="evidence" value="ECO:0007669"/>
    <property type="project" value="InterPro"/>
</dbReference>
<dbReference type="InterPro" id="IPR006900">
    <property type="entry name" value="Sec23/24_helical_dom"/>
</dbReference>
<evidence type="ECO:0000256" key="1">
    <source>
        <dbReference type="ARBA" id="ARBA00022448"/>
    </source>
</evidence>
<keyword evidence="1 9" id="KW-0813">Transport</keyword>
<keyword evidence="16" id="KW-1185">Reference proteome</keyword>
<evidence type="ECO:0000259" key="10">
    <source>
        <dbReference type="Pfam" id="PF00626"/>
    </source>
</evidence>
<gene>
    <name evidence="15" type="ORF">STCU_05561</name>
</gene>
<dbReference type="Gene3D" id="3.40.20.10">
    <property type="entry name" value="Severin"/>
    <property type="match status" value="1"/>
</dbReference>